<dbReference type="Gene3D" id="1.10.3210.10">
    <property type="entry name" value="Hypothetical protein af1432"/>
    <property type="match status" value="1"/>
</dbReference>
<reference evidence="3 4" key="1">
    <citation type="submission" date="2019-07" db="EMBL/GenBank/DDBJ databases">
        <title>Whole genome shotgun sequence of Oceanobacillus sojae NBRC 105379.</title>
        <authorList>
            <person name="Hosoyama A."/>
            <person name="Uohara A."/>
            <person name="Ohji S."/>
            <person name="Ichikawa N."/>
        </authorList>
    </citation>
    <scope>NUCLEOTIDE SEQUENCE [LARGE SCALE GENOMIC DNA]</scope>
    <source>
        <strain evidence="3 4">NBRC 105379</strain>
    </source>
</reference>
<dbReference type="STRING" id="582851.GCA_900162665_00525"/>
<dbReference type="SMART" id="SM00471">
    <property type="entry name" value="HDc"/>
    <property type="match status" value="1"/>
</dbReference>
<feature type="domain" description="HD/PDEase" evidence="2">
    <location>
        <begin position="495"/>
        <end position="650"/>
    </location>
</feature>
<evidence type="ECO:0000259" key="2">
    <source>
        <dbReference type="SMART" id="SM00471"/>
    </source>
</evidence>
<dbReference type="NCBIfam" id="TIGR00277">
    <property type="entry name" value="HDIG"/>
    <property type="match status" value="1"/>
</dbReference>
<feature type="transmembrane region" description="Helical" evidence="1">
    <location>
        <begin position="359"/>
        <end position="378"/>
    </location>
</feature>
<name>A0A511ZFY5_9BACI</name>
<dbReference type="Pfam" id="PF01966">
    <property type="entry name" value="HD"/>
    <property type="match status" value="1"/>
</dbReference>
<feature type="transmembrane region" description="Helical" evidence="1">
    <location>
        <begin position="408"/>
        <end position="430"/>
    </location>
</feature>
<dbReference type="InterPro" id="IPR052722">
    <property type="entry name" value="PgpH_phosphodiesterase"/>
</dbReference>
<dbReference type="InterPro" id="IPR003607">
    <property type="entry name" value="HD/PDEase_dom"/>
</dbReference>
<evidence type="ECO:0000313" key="4">
    <source>
        <dbReference type="Proteomes" id="UP000321558"/>
    </source>
</evidence>
<keyword evidence="1" id="KW-0472">Membrane</keyword>
<dbReference type="SUPFAM" id="SSF109604">
    <property type="entry name" value="HD-domain/PDEase-like"/>
    <property type="match status" value="1"/>
</dbReference>
<feature type="transmembrane region" description="Helical" evidence="1">
    <location>
        <begin position="275"/>
        <end position="293"/>
    </location>
</feature>
<keyword evidence="1" id="KW-1133">Transmembrane helix</keyword>
<dbReference type="AlphaFoldDB" id="A0A511ZFY5"/>
<comment type="caution">
    <text evidence="3">The sequence shown here is derived from an EMBL/GenBank/DDBJ whole genome shotgun (WGS) entry which is preliminary data.</text>
</comment>
<dbReference type="InterPro" id="IPR011621">
    <property type="entry name" value="Metal-dep_PHydrolase_7TM_intra"/>
</dbReference>
<feature type="transmembrane region" description="Helical" evidence="1">
    <location>
        <begin position="305"/>
        <end position="324"/>
    </location>
</feature>
<accession>A0A511ZFY5</accession>
<dbReference type="PANTHER" id="PTHR36442">
    <property type="entry name" value="CYCLIC-DI-AMP PHOSPHODIESTERASE PGPH"/>
    <property type="match status" value="1"/>
</dbReference>
<feature type="transmembrane region" description="Helical" evidence="1">
    <location>
        <begin position="336"/>
        <end position="354"/>
    </location>
</feature>
<dbReference type="InterPro" id="IPR006675">
    <property type="entry name" value="HDIG_dom"/>
</dbReference>
<protein>
    <submittedName>
        <fullName evidence="3">Cyclic-di-AMP phosphodiesterase PgpH</fullName>
    </submittedName>
</protein>
<proteinExistence type="predicted"/>
<feature type="transmembrane region" description="Helical" evidence="1">
    <location>
        <begin position="442"/>
        <end position="466"/>
    </location>
</feature>
<dbReference type="EMBL" id="BJYM01000004">
    <property type="protein sequence ID" value="GEN86369.1"/>
    <property type="molecule type" value="Genomic_DNA"/>
</dbReference>
<evidence type="ECO:0000256" key="1">
    <source>
        <dbReference type="SAM" id="Phobius"/>
    </source>
</evidence>
<keyword evidence="1" id="KW-0812">Transmembrane</keyword>
<gene>
    <name evidence="3" type="primary">pgpH</name>
    <name evidence="3" type="ORF">OSO01_11080</name>
</gene>
<keyword evidence="4" id="KW-1185">Reference proteome</keyword>
<dbReference type="Pfam" id="PF07697">
    <property type="entry name" value="7TMR-HDED"/>
    <property type="match status" value="1"/>
</dbReference>
<dbReference type="InterPro" id="IPR006674">
    <property type="entry name" value="HD_domain"/>
</dbReference>
<dbReference type="InterPro" id="IPR011624">
    <property type="entry name" value="Metal-dep_PHydrolase_7TM_extra"/>
</dbReference>
<sequence length="708" mass="79479">MKNRWRKILPFFKKRRKYLFAVIPALIIGATVFFTLLDNVRTDTYDIQRFAVSEETIRSPITIENKQETDQRIREAVDAVPDRYSISEEVTEERLNYINEIFEAVFKVKEEHDEDAGEAIEDIYREEAVELKALLSEEISSEISEDVFVLLLQQSDAALIEAETIFSQALEEVLNQGIRVENIQSGITNVDRAISYSDLNEELQGALIELADFAVVENSFFDYEETAQEKKDAATLVDPVIIRAGETIVREGQTITNEIYEQLELVGVLSQEGNIYPILALGFLAAVIAYFFGYESFQIAKNRDWSILPIVATVLISALAIFIMKIQSVFFDQSNALYLVTPIAAIAILLKILISDRTAIRLSILYAILAAFMFNNYIAGMLHVEAAIYFLFSQLAAIVLMKKISERLVILKTAIGLILIHSAVIILFLFLSFEKYTWFDVFLYVGFGIAAACLSAILAIGILPLFESFLGTLTDMKLLQLSNPNQPLLKKLLVEAPGTYHHSVMVANISETACEAVGANGLLARVGSYYHDIGKTVRPGFFIENQMPNKNPHDLLPPKESADIIIRHTTDGANMLKAHKMPKEIIDIAKQHHSNSLVQFFYVKAKELNPETEESDFRYPGPKPETKETAIICICDSVEPAVRSLQDPTPEQIDSIVSAIISSKISDGQLDNSPLTLRELKTIQHSICDSLKGIFHSRIQYPKEEGDK</sequence>
<organism evidence="3 4">
    <name type="scientific">Oceanobacillus sojae</name>
    <dbReference type="NCBI Taxonomy" id="582851"/>
    <lineage>
        <taxon>Bacteria</taxon>
        <taxon>Bacillati</taxon>
        <taxon>Bacillota</taxon>
        <taxon>Bacilli</taxon>
        <taxon>Bacillales</taxon>
        <taxon>Bacillaceae</taxon>
        <taxon>Oceanobacillus</taxon>
    </lineage>
</organism>
<dbReference type="PANTHER" id="PTHR36442:SF1">
    <property type="entry name" value="CYCLIC-DI-AMP PHOSPHODIESTERASE PGPH"/>
    <property type="match status" value="1"/>
</dbReference>
<dbReference type="Pfam" id="PF07698">
    <property type="entry name" value="7TM-7TMR_HD"/>
    <property type="match status" value="1"/>
</dbReference>
<dbReference type="Proteomes" id="UP000321558">
    <property type="component" value="Unassembled WGS sequence"/>
</dbReference>
<dbReference type="CDD" id="cd00077">
    <property type="entry name" value="HDc"/>
    <property type="match status" value="1"/>
</dbReference>
<evidence type="ECO:0000313" key="3">
    <source>
        <dbReference type="EMBL" id="GEN86369.1"/>
    </source>
</evidence>
<dbReference type="RefSeq" id="WP_246145063.1">
    <property type="nucleotide sequence ID" value="NZ_BJYM01000004.1"/>
</dbReference>